<evidence type="ECO:0000313" key="2">
    <source>
        <dbReference type="Proteomes" id="UP000001312"/>
    </source>
</evidence>
<dbReference type="EMBL" id="CH476633">
    <property type="protein sequence ID" value="EDN93519.1"/>
    <property type="molecule type" value="Genomic_DNA"/>
</dbReference>
<accession>A7EVM7</accession>
<keyword evidence="2" id="KW-1185">Reference proteome</keyword>
<organism evidence="1 2">
    <name type="scientific">Sclerotinia sclerotiorum (strain ATCC 18683 / 1980 / Ss-1)</name>
    <name type="common">White mold</name>
    <name type="synonym">Whetzelinia sclerotiorum</name>
    <dbReference type="NCBI Taxonomy" id="665079"/>
    <lineage>
        <taxon>Eukaryota</taxon>
        <taxon>Fungi</taxon>
        <taxon>Dikarya</taxon>
        <taxon>Ascomycota</taxon>
        <taxon>Pezizomycotina</taxon>
        <taxon>Leotiomycetes</taxon>
        <taxon>Helotiales</taxon>
        <taxon>Sclerotiniaceae</taxon>
        <taxon>Sclerotinia</taxon>
    </lineage>
</organism>
<name>A7EVM7_SCLS1</name>
<dbReference type="AlphaFoldDB" id="A7EVM7"/>
<dbReference type="GeneID" id="5485936"/>
<proteinExistence type="predicted"/>
<dbReference type="HOGENOM" id="CLU_3410787_0_0_1"/>
<gene>
    <name evidence="1" type="ORF">SS1G_09386</name>
</gene>
<dbReference type="InParanoid" id="A7EVM7"/>
<dbReference type="Proteomes" id="UP000001312">
    <property type="component" value="Unassembled WGS sequence"/>
</dbReference>
<sequence>MNVVDNKGASVVNLRRVGERGTWQRNECL</sequence>
<reference evidence="2" key="1">
    <citation type="journal article" date="2011" name="PLoS Genet.">
        <title>Genomic analysis of the necrotrophic fungal pathogens Sclerotinia sclerotiorum and Botrytis cinerea.</title>
        <authorList>
            <person name="Amselem J."/>
            <person name="Cuomo C.A."/>
            <person name="van Kan J.A."/>
            <person name="Viaud M."/>
            <person name="Benito E.P."/>
            <person name="Couloux A."/>
            <person name="Coutinho P.M."/>
            <person name="de Vries R.P."/>
            <person name="Dyer P.S."/>
            <person name="Fillinger S."/>
            <person name="Fournier E."/>
            <person name="Gout L."/>
            <person name="Hahn M."/>
            <person name="Kohn L."/>
            <person name="Lapalu N."/>
            <person name="Plummer K.M."/>
            <person name="Pradier J.M."/>
            <person name="Quevillon E."/>
            <person name="Sharon A."/>
            <person name="Simon A."/>
            <person name="ten Have A."/>
            <person name="Tudzynski B."/>
            <person name="Tudzynski P."/>
            <person name="Wincker P."/>
            <person name="Andrew M."/>
            <person name="Anthouard V."/>
            <person name="Beever R.E."/>
            <person name="Beffa R."/>
            <person name="Benoit I."/>
            <person name="Bouzid O."/>
            <person name="Brault B."/>
            <person name="Chen Z."/>
            <person name="Choquer M."/>
            <person name="Collemare J."/>
            <person name="Cotton P."/>
            <person name="Danchin E.G."/>
            <person name="Da Silva C."/>
            <person name="Gautier A."/>
            <person name="Giraud C."/>
            <person name="Giraud T."/>
            <person name="Gonzalez C."/>
            <person name="Grossetete S."/>
            <person name="Guldener U."/>
            <person name="Henrissat B."/>
            <person name="Howlett B.J."/>
            <person name="Kodira C."/>
            <person name="Kretschmer M."/>
            <person name="Lappartient A."/>
            <person name="Leroch M."/>
            <person name="Levis C."/>
            <person name="Mauceli E."/>
            <person name="Neuveglise C."/>
            <person name="Oeser B."/>
            <person name="Pearson M."/>
            <person name="Poulain J."/>
            <person name="Poussereau N."/>
            <person name="Quesneville H."/>
            <person name="Rascle C."/>
            <person name="Schumacher J."/>
            <person name="Segurens B."/>
            <person name="Sexton A."/>
            <person name="Silva E."/>
            <person name="Sirven C."/>
            <person name="Soanes D.M."/>
            <person name="Talbot N.J."/>
            <person name="Templeton M."/>
            <person name="Yandava C."/>
            <person name="Yarden O."/>
            <person name="Zeng Q."/>
            <person name="Rollins J.A."/>
            <person name="Lebrun M.H."/>
            <person name="Dickman M."/>
        </authorList>
    </citation>
    <scope>NUCLEOTIDE SEQUENCE [LARGE SCALE GENOMIC DNA]</scope>
    <source>
        <strain evidence="2">ATCC 18683 / 1980 / Ss-1</strain>
    </source>
</reference>
<evidence type="ECO:0000313" key="1">
    <source>
        <dbReference type="EMBL" id="EDN93519.1"/>
    </source>
</evidence>
<dbReference type="KEGG" id="ssl:SS1G_09386"/>
<protein>
    <submittedName>
        <fullName evidence="1">Uncharacterized protein</fullName>
    </submittedName>
</protein>
<dbReference type="RefSeq" id="XP_001589664.1">
    <property type="nucleotide sequence ID" value="XM_001589614.1"/>
</dbReference>